<dbReference type="Proteomes" id="UP000499080">
    <property type="component" value="Unassembled WGS sequence"/>
</dbReference>
<evidence type="ECO:0000313" key="2">
    <source>
        <dbReference type="Proteomes" id="UP000499080"/>
    </source>
</evidence>
<keyword evidence="2" id="KW-1185">Reference proteome</keyword>
<protein>
    <submittedName>
        <fullName evidence="1">Uncharacterized protein</fullName>
    </submittedName>
</protein>
<dbReference type="EMBL" id="BGPR01068440">
    <property type="protein sequence ID" value="GBO42389.1"/>
    <property type="molecule type" value="Genomic_DNA"/>
</dbReference>
<gene>
    <name evidence="1" type="ORF">AVEN_251229_1</name>
</gene>
<dbReference type="AlphaFoldDB" id="A0A4Y2WYQ6"/>
<evidence type="ECO:0000313" key="1">
    <source>
        <dbReference type="EMBL" id="GBO42389.1"/>
    </source>
</evidence>
<proteinExistence type="predicted"/>
<organism evidence="1 2">
    <name type="scientific">Araneus ventricosus</name>
    <name type="common">Orbweaver spider</name>
    <name type="synonym">Epeira ventricosa</name>
    <dbReference type="NCBI Taxonomy" id="182803"/>
    <lineage>
        <taxon>Eukaryota</taxon>
        <taxon>Metazoa</taxon>
        <taxon>Ecdysozoa</taxon>
        <taxon>Arthropoda</taxon>
        <taxon>Chelicerata</taxon>
        <taxon>Arachnida</taxon>
        <taxon>Araneae</taxon>
        <taxon>Araneomorphae</taxon>
        <taxon>Entelegynae</taxon>
        <taxon>Araneoidea</taxon>
        <taxon>Araneidae</taxon>
        <taxon>Araneus</taxon>
    </lineage>
</organism>
<sequence length="146" mass="16889">MLRFHFGNNRRDHIGTRLNRGQMTRTIPGRLLPPPELRHHINDGLFDHYVRWPDYPGSTYIAVLKWSGAMKEKLGTTSDFGIRGRVLDGEGDKILGEERTRFWRQDFDDKTLEEEDVLIFFEAEEIGVMAMISGQGVNSDARRVEL</sequence>
<name>A0A4Y2WYQ6_ARAVE</name>
<comment type="caution">
    <text evidence="1">The sequence shown here is derived from an EMBL/GenBank/DDBJ whole genome shotgun (WGS) entry which is preliminary data.</text>
</comment>
<accession>A0A4Y2WYQ6</accession>
<reference evidence="1 2" key="1">
    <citation type="journal article" date="2019" name="Sci. Rep.">
        <title>Orb-weaving spider Araneus ventricosus genome elucidates the spidroin gene catalogue.</title>
        <authorList>
            <person name="Kono N."/>
            <person name="Nakamura H."/>
            <person name="Ohtoshi R."/>
            <person name="Moran D.A.P."/>
            <person name="Shinohara A."/>
            <person name="Yoshida Y."/>
            <person name="Fujiwara M."/>
            <person name="Mori M."/>
            <person name="Tomita M."/>
            <person name="Arakawa K."/>
        </authorList>
    </citation>
    <scope>NUCLEOTIDE SEQUENCE [LARGE SCALE GENOMIC DNA]</scope>
</reference>